<dbReference type="STRING" id="1299341.SAMN05444005_103130"/>
<evidence type="ECO:0008006" key="3">
    <source>
        <dbReference type="Google" id="ProtNLM"/>
    </source>
</evidence>
<dbReference type="OrthoDB" id="798290at2"/>
<dbReference type="AlphaFoldDB" id="A0A1H9BP98"/>
<dbReference type="EMBL" id="FOEI01000003">
    <property type="protein sequence ID" value="SEP90756.1"/>
    <property type="molecule type" value="Genomic_DNA"/>
</dbReference>
<dbReference type="RefSeq" id="WP_091467196.1">
    <property type="nucleotide sequence ID" value="NZ_FOEI01000003.1"/>
</dbReference>
<protein>
    <recommendedName>
        <fullName evidence="3">Phage tail tube protein</fullName>
    </recommendedName>
</protein>
<evidence type="ECO:0000313" key="2">
    <source>
        <dbReference type="Proteomes" id="UP000198648"/>
    </source>
</evidence>
<accession>A0A1H9BP98</accession>
<name>A0A1H9BP98_9FLAO</name>
<organism evidence="1 2">
    <name type="scientific">Flavobacterium urocaniciphilum</name>
    <dbReference type="NCBI Taxonomy" id="1299341"/>
    <lineage>
        <taxon>Bacteria</taxon>
        <taxon>Pseudomonadati</taxon>
        <taxon>Bacteroidota</taxon>
        <taxon>Flavobacteriia</taxon>
        <taxon>Flavobacteriales</taxon>
        <taxon>Flavobacteriaceae</taxon>
        <taxon>Flavobacterium</taxon>
    </lineage>
</organism>
<reference evidence="1 2" key="1">
    <citation type="submission" date="2016-10" db="EMBL/GenBank/DDBJ databases">
        <authorList>
            <person name="de Groot N.N."/>
        </authorList>
    </citation>
    <scope>NUCLEOTIDE SEQUENCE [LARGE SCALE GENOMIC DNA]</scope>
    <source>
        <strain evidence="1 2">DSM 27078</strain>
    </source>
</reference>
<evidence type="ECO:0000313" key="1">
    <source>
        <dbReference type="EMBL" id="SEP90756.1"/>
    </source>
</evidence>
<proteinExistence type="predicted"/>
<sequence length="138" mass="15547">MSTFSSKQYAWPDLSISIGGRILEGITEIEYTEKQEKDVLRGRGNKGHKITRGNKSYEGKVTIWQSELEAMVQDAPNKSIMDLNFDIIVSYVPEDGGQSVTDVLSSCEFTENKKAMKQGDKNMLVELPIIFLEVKPQQ</sequence>
<dbReference type="Proteomes" id="UP000198648">
    <property type="component" value="Unassembled WGS sequence"/>
</dbReference>
<gene>
    <name evidence="1" type="ORF">SAMN05444005_103130</name>
</gene>
<keyword evidence="2" id="KW-1185">Reference proteome</keyword>